<evidence type="ECO:0000313" key="2">
    <source>
        <dbReference type="Proteomes" id="UP000027730"/>
    </source>
</evidence>
<dbReference type="HOGENOM" id="CLU_1065520_0_0_1"/>
<protein>
    <submittedName>
        <fullName evidence="1">Uncharacterized protein</fullName>
    </submittedName>
</protein>
<proteinExistence type="predicted"/>
<dbReference type="Gene3D" id="3.90.190.10">
    <property type="entry name" value="Protein tyrosine phosphatase superfamily"/>
    <property type="match status" value="1"/>
</dbReference>
<dbReference type="GO" id="GO:0004721">
    <property type="term" value="F:phosphoprotein phosphatase activity"/>
    <property type="evidence" value="ECO:0007669"/>
    <property type="project" value="InterPro"/>
</dbReference>
<reference evidence="1 2" key="1">
    <citation type="journal article" date="2014" name="BMC Genomics">
        <title>Genome sequencing of four Aureobasidium pullulans varieties: biotechnological potential, stress tolerance, and description of new species.</title>
        <authorList>
            <person name="Gostin Ar C."/>
            <person name="Ohm R.A."/>
            <person name="Kogej T."/>
            <person name="Sonjak S."/>
            <person name="Turk M."/>
            <person name="Zajc J."/>
            <person name="Zalar P."/>
            <person name="Grube M."/>
            <person name="Sun H."/>
            <person name="Han J."/>
            <person name="Sharma A."/>
            <person name="Chiniquy J."/>
            <person name="Ngan C.Y."/>
            <person name="Lipzen A."/>
            <person name="Barry K."/>
            <person name="Grigoriev I.V."/>
            <person name="Gunde-Cimerman N."/>
        </authorList>
    </citation>
    <scope>NUCLEOTIDE SEQUENCE [LARGE SCALE GENOMIC DNA]</scope>
    <source>
        <strain evidence="1 2">CBS 147.97</strain>
    </source>
</reference>
<sequence length="261" mass="28959">MLEAAKSPFRSSFRDVGVSINECAGTRLVMPGKLYICARLDDATDEDNEFLRNDTRFKTIVDTDRKQGRPFNTISTTSGMTSSISTTKFLGITRCRVNLMSKSYINKIMAQLSVWTHCKMVFGESLDILDTARQQICEVFNAVLSHDDVYPLLVCGGDLMRDQNLLVVLILLLLNVPVEHISTNFVSLVEDLQIGLNQCKTKVEFELGQAMVSARHQWVGAIRAHLDKVYGGAEEYLSQGSVTLESLDSLRDALRGGTKAG</sequence>
<gene>
    <name evidence="1" type="ORF">M436DRAFT_60097</name>
</gene>
<dbReference type="GeneID" id="25412932"/>
<dbReference type="STRING" id="1043004.A0A074X828"/>
<dbReference type="Proteomes" id="UP000027730">
    <property type="component" value="Unassembled WGS sequence"/>
</dbReference>
<keyword evidence="2" id="KW-1185">Reference proteome</keyword>
<dbReference type="Pfam" id="PF13350">
    <property type="entry name" value="Y_phosphatase3"/>
    <property type="match status" value="1"/>
</dbReference>
<dbReference type="InterPro" id="IPR026893">
    <property type="entry name" value="Tyr/Ser_Pase_IphP-type"/>
</dbReference>
<dbReference type="AlphaFoldDB" id="A0A074X828"/>
<dbReference type="RefSeq" id="XP_013432155.1">
    <property type="nucleotide sequence ID" value="XM_013576701.1"/>
</dbReference>
<accession>A0A074X828</accession>
<dbReference type="InterPro" id="IPR029021">
    <property type="entry name" value="Prot-tyrosine_phosphatase-like"/>
</dbReference>
<evidence type="ECO:0000313" key="1">
    <source>
        <dbReference type="EMBL" id="KEQ78172.1"/>
    </source>
</evidence>
<dbReference type="EMBL" id="KL584702">
    <property type="protein sequence ID" value="KEQ78172.1"/>
    <property type="molecule type" value="Genomic_DNA"/>
</dbReference>
<dbReference type="SUPFAM" id="SSF52799">
    <property type="entry name" value="(Phosphotyrosine protein) phosphatases II"/>
    <property type="match status" value="1"/>
</dbReference>
<dbReference type="OrthoDB" id="3901090at2759"/>
<name>A0A074X828_9PEZI</name>
<organism evidence="1 2">
    <name type="scientific">Aureobasidium namibiae CBS 147.97</name>
    <dbReference type="NCBI Taxonomy" id="1043004"/>
    <lineage>
        <taxon>Eukaryota</taxon>
        <taxon>Fungi</taxon>
        <taxon>Dikarya</taxon>
        <taxon>Ascomycota</taxon>
        <taxon>Pezizomycotina</taxon>
        <taxon>Dothideomycetes</taxon>
        <taxon>Dothideomycetidae</taxon>
        <taxon>Dothideales</taxon>
        <taxon>Saccotheciaceae</taxon>
        <taxon>Aureobasidium</taxon>
    </lineage>
</organism>